<keyword evidence="1" id="KW-0805">Transcription regulation</keyword>
<organism evidence="6 7">
    <name type="scientific">Candidatus Agrococcus pullicola</name>
    <dbReference type="NCBI Taxonomy" id="2838429"/>
    <lineage>
        <taxon>Bacteria</taxon>
        <taxon>Bacillati</taxon>
        <taxon>Actinomycetota</taxon>
        <taxon>Actinomycetes</taxon>
        <taxon>Micrococcales</taxon>
        <taxon>Microbacteriaceae</taxon>
        <taxon>Agrococcus</taxon>
    </lineage>
</organism>
<dbReference type="EMBL" id="DXDC01000347">
    <property type="protein sequence ID" value="HIY66884.1"/>
    <property type="molecule type" value="Genomic_DNA"/>
</dbReference>
<dbReference type="PANTHER" id="PTHR30055:SF234">
    <property type="entry name" value="HTH-TYPE TRANSCRIPTIONAL REGULATOR BETI"/>
    <property type="match status" value="1"/>
</dbReference>
<evidence type="ECO:0000313" key="7">
    <source>
        <dbReference type="Proteomes" id="UP000824005"/>
    </source>
</evidence>
<dbReference type="InterPro" id="IPR050109">
    <property type="entry name" value="HTH-type_TetR-like_transc_reg"/>
</dbReference>
<evidence type="ECO:0000256" key="2">
    <source>
        <dbReference type="ARBA" id="ARBA00023125"/>
    </source>
</evidence>
<dbReference type="PANTHER" id="PTHR30055">
    <property type="entry name" value="HTH-TYPE TRANSCRIPTIONAL REGULATOR RUTR"/>
    <property type="match status" value="1"/>
</dbReference>
<keyword evidence="3" id="KW-0804">Transcription</keyword>
<dbReference type="Pfam" id="PF17939">
    <property type="entry name" value="TetR_C_30"/>
    <property type="match status" value="1"/>
</dbReference>
<dbReference type="PRINTS" id="PR00455">
    <property type="entry name" value="HTHTETR"/>
</dbReference>
<dbReference type="SUPFAM" id="SSF46689">
    <property type="entry name" value="Homeodomain-like"/>
    <property type="match status" value="1"/>
</dbReference>
<accession>A0A9D1YW07</accession>
<dbReference type="GO" id="GO:0003700">
    <property type="term" value="F:DNA-binding transcription factor activity"/>
    <property type="evidence" value="ECO:0007669"/>
    <property type="project" value="TreeGrafter"/>
</dbReference>
<evidence type="ECO:0000256" key="1">
    <source>
        <dbReference type="ARBA" id="ARBA00023015"/>
    </source>
</evidence>
<feature type="domain" description="HTH tetR-type" evidence="5">
    <location>
        <begin position="4"/>
        <end position="64"/>
    </location>
</feature>
<feature type="DNA-binding region" description="H-T-H motif" evidence="4">
    <location>
        <begin position="27"/>
        <end position="46"/>
    </location>
</feature>
<proteinExistence type="predicted"/>
<reference evidence="6" key="1">
    <citation type="journal article" date="2021" name="PeerJ">
        <title>Extensive microbial diversity within the chicken gut microbiome revealed by metagenomics and culture.</title>
        <authorList>
            <person name="Gilroy R."/>
            <person name="Ravi A."/>
            <person name="Getino M."/>
            <person name="Pursley I."/>
            <person name="Horton D.L."/>
            <person name="Alikhan N.F."/>
            <person name="Baker D."/>
            <person name="Gharbi K."/>
            <person name="Hall N."/>
            <person name="Watson M."/>
            <person name="Adriaenssens E.M."/>
            <person name="Foster-Nyarko E."/>
            <person name="Jarju S."/>
            <person name="Secka A."/>
            <person name="Antonio M."/>
            <person name="Oren A."/>
            <person name="Chaudhuri R.R."/>
            <person name="La Ragione R."/>
            <person name="Hildebrand F."/>
            <person name="Pallen M.J."/>
        </authorList>
    </citation>
    <scope>NUCLEOTIDE SEQUENCE</scope>
    <source>
        <strain evidence="6">ChiGjej1B1-98</strain>
    </source>
</reference>
<dbReference type="InterPro" id="IPR001647">
    <property type="entry name" value="HTH_TetR"/>
</dbReference>
<dbReference type="PROSITE" id="PS50977">
    <property type="entry name" value="HTH_TETR_2"/>
    <property type="match status" value="1"/>
</dbReference>
<evidence type="ECO:0000256" key="3">
    <source>
        <dbReference type="ARBA" id="ARBA00023163"/>
    </source>
</evidence>
<dbReference type="GO" id="GO:0000976">
    <property type="term" value="F:transcription cis-regulatory region binding"/>
    <property type="evidence" value="ECO:0007669"/>
    <property type="project" value="TreeGrafter"/>
</dbReference>
<dbReference type="InterPro" id="IPR036271">
    <property type="entry name" value="Tet_transcr_reg_TetR-rel_C_sf"/>
</dbReference>
<evidence type="ECO:0000313" key="6">
    <source>
        <dbReference type="EMBL" id="HIY66884.1"/>
    </source>
</evidence>
<keyword evidence="2 4" id="KW-0238">DNA-binding</keyword>
<dbReference type="Proteomes" id="UP000824005">
    <property type="component" value="Unassembled WGS sequence"/>
</dbReference>
<gene>
    <name evidence="6" type="ORF">H9830_11470</name>
</gene>
<dbReference type="AlphaFoldDB" id="A0A9D1YW07"/>
<comment type="caution">
    <text evidence="6">The sequence shown here is derived from an EMBL/GenBank/DDBJ whole genome shotgun (WGS) entry which is preliminary data.</text>
</comment>
<sequence length="199" mass="22622">MSRPSKRDDVLRAAETVFADKGYDRATMRNIAQEAGVGLPLVVYHFETKLNLYRAIFEEYQHWNEARLEALRGVDLTAVDALEQIVAAFLLVGTQRPLDDRTSKYLRLVLREASDPHAPERKIIEELFDPMAREFIRALEVVLPQKPEGFHRWAYLFAVGAFTSTNVGERERALADDAPDTGERLPFLHAFICAGIRHG</sequence>
<name>A0A9D1YW07_9MICO</name>
<protein>
    <submittedName>
        <fullName evidence="6">TetR/AcrR family transcriptional regulator</fullName>
    </submittedName>
</protein>
<dbReference type="Gene3D" id="1.10.357.10">
    <property type="entry name" value="Tetracycline Repressor, domain 2"/>
    <property type="match status" value="1"/>
</dbReference>
<evidence type="ECO:0000259" key="5">
    <source>
        <dbReference type="PROSITE" id="PS50977"/>
    </source>
</evidence>
<dbReference type="InterPro" id="IPR009057">
    <property type="entry name" value="Homeodomain-like_sf"/>
</dbReference>
<reference evidence="6" key="2">
    <citation type="submission" date="2021-04" db="EMBL/GenBank/DDBJ databases">
        <authorList>
            <person name="Gilroy R."/>
        </authorList>
    </citation>
    <scope>NUCLEOTIDE SEQUENCE</scope>
    <source>
        <strain evidence="6">ChiGjej1B1-98</strain>
    </source>
</reference>
<evidence type="ECO:0000256" key="4">
    <source>
        <dbReference type="PROSITE-ProRule" id="PRU00335"/>
    </source>
</evidence>
<dbReference type="InterPro" id="IPR041586">
    <property type="entry name" value="PsrA_TetR_C"/>
</dbReference>
<dbReference type="Pfam" id="PF00440">
    <property type="entry name" value="TetR_N"/>
    <property type="match status" value="1"/>
</dbReference>
<dbReference type="SUPFAM" id="SSF48498">
    <property type="entry name" value="Tetracyclin repressor-like, C-terminal domain"/>
    <property type="match status" value="1"/>
</dbReference>